<name>A0ABS8FTZ7_9FIRM</name>
<gene>
    <name evidence="3" type="ORF">LKD70_03175</name>
</gene>
<reference evidence="3 4" key="1">
    <citation type="submission" date="2021-10" db="EMBL/GenBank/DDBJ databases">
        <title>Anaerobic single-cell dispensing facilitates the cultivation of human gut bacteria.</title>
        <authorList>
            <person name="Afrizal A."/>
        </authorList>
    </citation>
    <scope>NUCLEOTIDE SEQUENCE [LARGE SCALE GENOMIC DNA]</scope>
    <source>
        <strain evidence="3 4">CLA-AA-H200</strain>
    </source>
</reference>
<evidence type="ECO:0000313" key="4">
    <source>
        <dbReference type="Proteomes" id="UP001198151"/>
    </source>
</evidence>
<dbReference type="Gene3D" id="3.90.550.10">
    <property type="entry name" value="Spore Coat Polysaccharide Biosynthesis Protein SpsA, Chain A"/>
    <property type="match status" value="1"/>
</dbReference>
<accession>A0ABS8FTZ7</accession>
<dbReference type="SUPFAM" id="SSF53448">
    <property type="entry name" value="Nucleotide-diphospho-sugar transferases"/>
    <property type="match status" value="1"/>
</dbReference>
<evidence type="ECO:0000313" key="3">
    <source>
        <dbReference type="EMBL" id="MCC2253448.1"/>
    </source>
</evidence>
<dbReference type="Proteomes" id="UP001198151">
    <property type="component" value="Unassembled WGS sequence"/>
</dbReference>
<keyword evidence="4" id="KW-1185">Reference proteome</keyword>
<dbReference type="PANTHER" id="PTHR43777:SF1">
    <property type="entry name" value="MOLYBDENUM COFACTOR CYTIDYLYLTRANSFERASE"/>
    <property type="match status" value="1"/>
</dbReference>
<dbReference type="InterPro" id="IPR029044">
    <property type="entry name" value="Nucleotide-diphossugar_trans"/>
</dbReference>
<dbReference type="PANTHER" id="PTHR43777">
    <property type="entry name" value="MOLYBDENUM COFACTOR CYTIDYLYLTRANSFERASE"/>
    <property type="match status" value="1"/>
</dbReference>
<evidence type="ECO:0000259" key="2">
    <source>
        <dbReference type="Pfam" id="PF12804"/>
    </source>
</evidence>
<dbReference type="Pfam" id="PF12804">
    <property type="entry name" value="NTP_transf_3"/>
    <property type="match status" value="1"/>
</dbReference>
<organism evidence="3 4">
    <name type="scientific">Ruminococcus turbiniformis</name>
    <dbReference type="NCBI Taxonomy" id="2881258"/>
    <lineage>
        <taxon>Bacteria</taxon>
        <taxon>Bacillati</taxon>
        <taxon>Bacillota</taxon>
        <taxon>Clostridia</taxon>
        <taxon>Eubacteriales</taxon>
        <taxon>Oscillospiraceae</taxon>
        <taxon>Ruminococcus</taxon>
    </lineage>
</organism>
<proteinExistence type="predicted"/>
<dbReference type="RefSeq" id="WP_227706604.1">
    <property type="nucleotide sequence ID" value="NZ_JAJEQX010000004.1"/>
</dbReference>
<protein>
    <submittedName>
        <fullName evidence="3">Nucleotidyltransferase family protein</fullName>
    </submittedName>
</protein>
<comment type="caution">
    <text evidence="3">The sequence shown here is derived from an EMBL/GenBank/DDBJ whole genome shotgun (WGS) entry which is preliminary data.</text>
</comment>
<evidence type="ECO:0000256" key="1">
    <source>
        <dbReference type="SAM" id="MobiDB-lite"/>
    </source>
</evidence>
<feature type="domain" description="MobA-like NTP transferase" evidence="2">
    <location>
        <begin position="7"/>
        <end position="161"/>
    </location>
</feature>
<dbReference type="CDD" id="cd04182">
    <property type="entry name" value="GT_2_like_f"/>
    <property type="match status" value="1"/>
</dbReference>
<sequence>MREKTGAVLVAAGLSTRMHAFKPLLPFGDSTIAEHVVLSLKELGLDPIVVVIGYRGAELRQRLAYTGASFVVNERYKKTQMFDSICLGIRAAAGQCERIAVMPMDLPAIRRETFERILDTDAQIARTSYNGLPGHPVVIRSQMALRLCEYSGTGGLKGAVEAVGIPYTELVTDDPGVRQDVDTREEYERLVEQYFSTESARKKETNGSGEKKTDGGGKET</sequence>
<feature type="region of interest" description="Disordered" evidence="1">
    <location>
        <begin position="193"/>
        <end position="220"/>
    </location>
</feature>
<dbReference type="InterPro" id="IPR025877">
    <property type="entry name" value="MobA-like_NTP_Trfase"/>
</dbReference>
<dbReference type="EMBL" id="JAJEQX010000004">
    <property type="protein sequence ID" value="MCC2253448.1"/>
    <property type="molecule type" value="Genomic_DNA"/>
</dbReference>
<feature type="compositionally biased region" description="Basic and acidic residues" evidence="1">
    <location>
        <begin position="199"/>
        <end position="220"/>
    </location>
</feature>